<name>A0ABS3Z0J9_9BACT</name>
<dbReference type="EMBL" id="JAGHKO010000005">
    <property type="protein sequence ID" value="MBO9203200.1"/>
    <property type="molecule type" value="Genomic_DNA"/>
</dbReference>
<sequence>MTIKDHPDGKIILLSQPFGNQSKLFDTIYFAVLFISGTLLFYVTGRDLTSDNLIKGILFFLLSLALIMASFRYINKAAKSENLIVSRTNITVVNGDLIKKRDHRYEMRLVENFRHHIKQPNIPPEMEGQPIDHLVQTRKLTSNDLRTESKVAFDYKGRTIEIGENIYSWEFDELATIIYDITQYDFRAPEQPYEIADDSDVDL</sequence>
<evidence type="ECO:0000256" key="1">
    <source>
        <dbReference type="SAM" id="Phobius"/>
    </source>
</evidence>
<feature type="transmembrane region" description="Helical" evidence="1">
    <location>
        <begin position="27"/>
        <end position="45"/>
    </location>
</feature>
<organism evidence="2 3">
    <name type="scientific">Niastella soli</name>
    <dbReference type="NCBI Taxonomy" id="2821487"/>
    <lineage>
        <taxon>Bacteria</taxon>
        <taxon>Pseudomonadati</taxon>
        <taxon>Bacteroidota</taxon>
        <taxon>Chitinophagia</taxon>
        <taxon>Chitinophagales</taxon>
        <taxon>Chitinophagaceae</taxon>
        <taxon>Niastella</taxon>
    </lineage>
</organism>
<keyword evidence="1" id="KW-1133">Transmembrane helix</keyword>
<gene>
    <name evidence="2" type="ORF">J7I42_23115</name>
</gene>
<dbReference type="Proteomes" id="UP000677244">
    <property type="component" value="Unassembled WGS sequence"/>
</dbReference>
<accession>A0ABS3Z0J9</accession>
<proteinExistence type="predicted"/>
<protein>
    <submittedName>
        <fullName evidence="2">Uncharacterized protein</fullName>
    </submittedName>
</protein>
<feature type="transmembrane region" description="Helical" evidence="1">
    <location>
        <begin position="57"/>
        <end position="74"/>
    </location>
</feature>
<reference evidence="2 3" key="1">
    <citation type="submission" date="2021-03" db="EMBL/GenBank/DDBJ databases">
        <title>Assistant Professor.</title>
        <authorList>
            <person name="Huq M.A."/>
        </authorList>
    </citation>
    <scope>NUCLEOTIDE SEQUENCE [LARGE SCALE GENOMIC DNA]</scope>
    <source>
        <strain evidence="2 3">MAH-29</strain>
    </source>
</reference>
<evidence type="ECO:0000313" key="3">
    <source>
        <dbReference type="Proteomes" id="UP000677244"/>
    </source>
</evidence>
<keyword evidence="1" id="KW-0812">Transmembrane</keyword>
<keyword evidence="1" id="KW-0472">Membrane</keyword>
<comment type="caution">
    <text evidence="2">The sequence shown here is derived from an EMBL/GenBank/DDBJ whole genome shotgun (WGS) entry which is preliminary data.</text>
</comment>
<keyword evidence="3" id="KW-1185">Reference proteome</keyword>
<dbReference type="RefSeq" id="WP_209141251.1">
    <property type="nucleotide sequence ID" value="NZ_JAGHKO010000005.1"/>
</dbReference>
<evidence type="ECO:0000313" key="2">
    <source>
        <dbReference type="EMBL" id="MBO9203200.1"/>
    </source>
</evidence>